<dbReference type="InterPro" id="IPR000073">
    <property type="entry name" value="AB_hydrolase_1"/>
</dbReference>
<dbReference type="GO" id="GO:0016020">
    <property type="term" value="C:membrane"/>
    <property type="evidence" value="ECO:0007669"/>
    <property type="project" value="TreeGrafter"/>
</dbReference>
<dbReference type="GO" id="GO:0016787">
    <property type="term" value="F:hydrolase activity"/>
    <property type="evidence" value="ECO:0007669"/>
    <property type="project" value="UniProtKB-KW"/>
</dbReference>
<dbReference type="Gene3D" id="3.40.50.1820">
    <property type="entry name" value="alpha/beta hydrolase"/>
    <property type="match status" value="1"/>
</dbReference>
<organism evidence="3 4">
    <name type="scientific">Physocladia obscura</name>
    <dbReference type="NCBI Taxonomy" id="109957"/>
    <lineage>
        <taxon>Eukaryota</taxon>
        <taxon>Fungi</taxon>
        <taxon>Fungi incertae sedis</taxon>
        <taxon>Chytridiomycota</taxon>
        <taxon>Chytridiomycota incertae sedis</taxon>
        <taxon>Chytridiomycetes</taxon>
        <taxon>Chytridiales</taxon>
        <taxon>Chytriomycetaceae</taxon>
        <taxon>Physocladia</taxon>
    </lineage>
</organism>
<dbReference type="InterPro" id="IPR050266">
    <property type="entry name" value="AB_hydrolase_sf"/>
</dbReference>
<dbReference type="PRINTS" id="PR00412">
    <property type="entry name" value="EPOXHYDRLASE"/>
</dbReference>
<dbReference type="PRINTS" id="PR00111">
    <property type="entry name" value="ABHYDROLASE"/>
</dbReference>
<dbReference type="PANTHER" id="PTHR43798:SF31">
    <property type="entry name" value="AB HYDROLASE SUPERFAMILY PROTEIN YCLE"/>
    <property type="match status" value="1"/>
</dbReference>
<accession>A0AAD5XA99</accession>
<keyword evidence="1" id="KW-0378">Hydrolase</keyword>
<gene>
    <name evidence="3" type="ORF">HK100_002393</name>
</gene>
<sequence length="299" mass="32190">MPGVSRKTSAISLPAVFGGDQVSVIEFEEGTIAFEDSGKSTSGKTFYCLPGIGDFRHTFRFLAPRLAASGHRVICQDLRGVGDSSTTFKSFTIEDCARDVAAVLDALEINTRIVLLGNSMSAAVSVSVATNHPDRVEAIVTTGGFFRDLPSSPYFNLLTPILFNGLWGQPVWVSFFRGLFGRPPADLDAYCAAVKAKMNADTKHSNVLGAMMRSSKNISWAKIADLKCRLLLINGSKDPDFTDPVAEVEFVAGHMRTESHNLAVVSTKIIEGAGHYPHNEAVDETYAAIIEKACLANPG</sequence>
<dbReference type="SUPFAM" id="SSF53474">
    <property type="entry name" value="alpha/beta-Hydrolases"/>
    <property type="match status" value="1"/>
</dbReference>
<dbReference type="Pfam" id="PF12697">
    <property type="entry name" value="Abhydrolase_6"/>
    <property type="match status" value="1"/>
</dbReference>
<dbReference type="PANTHER" id="PTHR43798">
    <property type="entry name" value="MONOACYLGLYCEROL LIPASE"/>
    <property type="match status" value="1"/>
</dbReference>
<dbReference type="Proteomes" id="UP001211907">
    <property type="component" value="Unassembled WGS sequence"/>
</dbReference>
<dbReference type="AlphaFoldDB" id="A0AAD5XA99"/>
<keyword evidence="4" id="KW-1185">Reference proteome</keyword>
<dbReference type="EMBL" id="JADGJH010001559">
    <property type="protein sequence ID" value="KAJ3112274.1"/>
    <property type="molecule type" value="Genomic_DNA"/>
</dbReference>
<evidence type="ECO:0000256" key="1">
    <source>
        <dbReference type="ARBA" id="ARBA00022801"/>
    </source>
</evidence>
<evidence type="ECO:0000313" key="4">
    <source>
        <dbReference type="Proteomes" id="UP001211907"/>
    </source>
</evidence>
<proteinExistence type="predicted"/>
<name>A0AAD5XA99_9FUNG</name>
<protein>
    <recommendedName>
        <fullName evidence="2">AB hydrolase-1 domain-containing protein</fullName>
    </recommendedName>
</protein>
<feature type="domain" description="AB hydrolase-1" evidence="2">
    <location>
        <begin position="48"/>
        <end position="287"/>
    </location>
</feature>
<evidence type="ECO:0000313" key="3">
    <source>
        <dbReference type="EMBL" id="KAJ3112274.1"/>
    </source>
</evidence>
<dbReference type="InterPro" id="IPR029058">
    <property type="entry name" value="AB_hydrolase_fold"/>
</dbReference>
<comment type="caution">
    <text evidence="3">The sequence shown here is derived from an EMBL/GenBank/DDBJ whole genome shotgun (WGS) entry which is preliminary data.</text>
</comment>
<reference evidence="3" key="1">
    <citation type="submission" date="2020-05" db="EMBL/GenBank/DDBJ databases">
        <title>Phylogenomic resolution of chytrid fungi.</title>
        <authorList>
            <person name="Stajich J.E."/>
            <person name="Amses K."/>
            <person name="Simmons R."/>
            <person name="Seto K."/>
            <person name="Myers J."/>
            <person name="Bonds A."/>
            <person name="Quandt C.A."/>
            <person name="Barry K."/>
            <person name="Liu P."/>
            <person name="Grigoriev I."/>
            <person name="Longcore J.E."/>
            <person name="James T.Y."/>
        </authorList>
    </citation>
    <scope>NUCLEOTIDE SEQUENCE</scope>
    <source>
        <strain evidence="3">JEL0513</strain>
    </source>
</reference>
<dbReference type="InterPro" id="IPR000639">
    <property type="entry name" value="Epox_hydrolase-like"/>
</dbReference>
<evidence type="ECO:0000259" key="2">
    <source>
        <dbReference type="Pfam" id="PF12697"/>
    </source>
</evidence>